<dbReference type="AlphaFoldDB" id="A0A9Q1DMD3"/>
<protein>
    <submittedName>
        <fullName evidence="2">Uncharacterized protein</fullName>
    </submittedName>
</protein>
<feature type="compositionally biased region" description="Basic and acidic residues" evidence="1">
    <location>
        <begin position="241"/>
        <end position="261"/>
    </location>
</feature>
<proteinExistence type="predicted"/>
<name>A0A9Q1DMD3_CONCO</name>
<evidence type="ECO:0000313" key="2">
    <source>
        <dbReference type="EMBL" id="KAJ8275130.1"/>
    </source>
</evidence>
<accession>A0A9Q1DMD3</accession>
<evidence type="ECO:0000256" key="1">
    <source>
        <dbReference type="SAM" id="MobiDB-lite"/>
    </source>
</evidence>
<feature type="region of interest" description="Disordered" evidence="1">
    <location>
        <begin position="228"/>
        <end position="289"/>
    </location>
</feature>
<organism evidence="2 3">
    <name type="scientific">Conger conger</name>
    <name type="common">Conger eel</name>
    <name type="synonym">Muraena conger</name>
    <dbReference type="NCBI Taxonomy" id="82655"/>
    <lineage>
        <taxon>Eukaryota</taxon>
        <taxon>Metazoa</taxon>
        <taxon>Chordata</taxon>
        <taxon>Craniata</taxon>
        <taxon>Vertebrata</taxon>
        <taxon>Euteleostomi</taxon>
        <taxon>Actinopterygii</taxon>
        <taxon>Neopterygii</taxon>
        <taxon>Teleostei</taxon>
        <taxon>Anguilliformes</taxon>
        <taxon>Congridae</taxon>
        <taxon>Conger</taxon>
    </lineage>
</organism>
<evidence type="ECO:0000313" key="3">
    <source>
        <dbReference type="Proteomes" id="UP001152803"/>
    </source>
</evidence>
<dbReference type="EMBL" id="JAFJMO010000006">
    <property type="protein sequence ID" value="KAJ8275130.1"/>
    <property type="molecule type" value="Genomic_DNA"/>
</dbReference>
<gene>
    <name evidence="2" type="ORF">COCON_G00097550</name>
</gene>
<sequence length="289" mass="32466">MLSRLASENQRTREDSEHSAPCALWPVDLKLTHVDCSPQDTLVHFQGQYFTICELDYNILQVEIQNAHKMKASVEIGSEIKGYIQGLLPHKVLILEAPAVNKDLLKLGWGKHVDRDSFLLLVEMLTEERICEKSLLIYFRQDVSETQCEVDIVSGGVNVAVELVAAGHATYIDSILGLGLQQGQSPIRAPLKFVPRIVRNTIKFEPEPQPAEAKDALVLAELELDRNAHRPEYADQGNRQTTDDFKSQMSDEAKARQRGEEASADEQFSTERTTRLTEQIPAKGKCIQM</sequence>
<dbReference type="Proteomes" id="UP001152803">
    <property type="component" value="Unassembled WGS sequence"/>
</dbReference>
<dbReference type="OrthoDB" id="9995375at2759"/>
<comment type="caution">
    <text evidence="2">The sequence shown here is derived from an EMBL/GenBank/DDBJ whole genome shotgun (WGS) entry which is preliminary data.</text>
</comment>
<reference evidence="2" key="1">
    <citation type="journal article" date="2023" name="Science">
        <title>Genome structures resolve the early diversification of teleost fishes.</title>
        <authorList>
            <person name="Parey E."/>
            <person name="Louis A."/>
            <person name="Montfort J."/>
            <person name="Bouchez O."/>
            <person name="Roques C."/>
            <person name="Iampietro C."/>
            <person name="Lluch J."/>
            <person name="Castinel A."/>
            <person name="Donnadieu C."/>
            <person name="Desvignes T."/>
            <person name="Floi Bucao C."/>
            <person name="Jouanno E."/>
            <person name="Wen M."/>
            <person name="Mejri S."/>
            <person name="Dirks R."/>
            <person name="Jansen H."/>
            <person name="Henkel C."/>
            <person name="Chen W.J."/>
            <person name="Zahm M."/>
            <person name="Cabau C."/>
            <person name="Klopp C."/>
            <person name="Thompson A.W."/>
            <person name="Robinson-Rechavi M."/>
            <person name="Braasch I."/>
            <person name="Lecointre G."/>
            <person name="Bobe J."/>
            <person name="Postlethwait J.H."/>
            <person name="Berthelot C."/>
            <person name="Roest Crollius H."/>
            <person name="Guiguen Y."/>
        </authorList>
    </citation>
    <scope>NUCLEOTIDE SEQUENCE</scope>
    <source>
        <strain evidence="2">Concon-B</strain>
    </source>
</reference>
<keyword evidence="3" id="KW-1185">Reference proteome</keyword>